<dbReference type="SUPFAM" id="SSF48452">
    <property type="entry name" value="TPR-like"/>
    <property type="match status" value="2"/>
</dbReference>
<dbReference type="SMART" id="SM00028">
    <property type="entry name" value="TPR"/>
    <property type="match status" value="2"/>
</dbReference>
<dbReference type="Gene3D" id="1.25.40.10">
    <property type="entry name" value="Tetratricopeptide repeat domain"/>
    <property type="match status" value="2"/>
</dbReference>
<dbReference type="InterPro" id="IPR019734">
    <property type="entry name" value="TPR_rpt"/>
</dbReference>
<dbReference type="RefSeq" id="WP_014264913.1">
    <property type="nucleotide sequence ID" value="NC_016631.1"/>
</dbReference>
<keyword evidence="1" id="KW-0472">Membrane</keyword>
<organism evidence="3 4">
    <name type="scientific">Granulicella mallensis (strain ATCC BAA-1857 / DSM 23137 / MP5ACTX8)</name>
    <dbReference type="NCBI Taxonomy" id="682795"/>
    <lineage>
        <taxon>Bacteria</taxon>
        <taxon>Pseudomonadati</taxon>
        <taxon>Acidobacteriota</taxon>
        <taxon>Terriglobia</taxon>
        <taxon>Terriglobales</taxon>
        <taxon>Acidobacteriaceae</taxon>
        <taxon>Granulicella</taxon>
    </lineage>
</organism>
<reference evidence="3 4" key="1">
    <citation type="submission" date="2011-11" db="EMBL/GenBank/DDBJ databases">
        <title>Complete sequence of Granulicella mallensis MP5ACTX8.</title>
        <authorList>
            <consortium name="US DOE Joint Genome Institute"/>
            <person name="Lucas S."/>
            <person name="Copeland A."/>
            <person name="Lapidus A."/>
            <person name="Cheng J.-F."/>
            <person name="Goodwin L."/>
            <person name="Pitluck S."/>
            <person name="Peters L."/>
            <person name="Lu M."/>
            <person name="Detter J.C."/>
            <person name="Han C."/>
            <person name="Tapia R."/>
            <person name="Land M."/>
            <person name="Hauser L."/>
            <person name="Kyrpides N."/>
            <person name="Ivanova N."/>
            <person name="Mikhailova N."/>
            <person name="Pagani I."/>
            <person name="Rawat S."/>
            <person name="Mannisto M."/>
            <person name="Haggblom M."/>
            <person name="Woyke T."/>
        </authorList>
    </citation>
    <scope>NUCLEOTIDE SEQUENCE [LARGE SCALE GENOMIC DNA]</scope>
    <source>
        <strain evidence="4">ATCC BAA-1857 / DSM 23137 / MP5ACTX8</strain>
    </source>
</reference>
<dbReference type="Pfam" id="PF12770">
    <property type="entry name" value="CHAT"/>
    <property type="match status" value="1"/>
</dbReference>
<feature type="transmembrane region" description="Helical" evidence="1">
    <location>
        <begin position="173"/>
        <end position="195"/>
    </location>
</feature>
<evidence type="ECO:0000259" key="2">
    <source>
        <dbReference type="Pfam" id="PF12770"/>
    </source>
</evidence>
<protein>
    <recommendedName>
        <fullName evidence="2">CHAT domain-containing protein</fullName>
    </recommendedName>
</protein>
<dbReference type="HOGENOM" id="CLU_274828_0_0_0"/>
<dbReference type="AlphaFoldDB" id="G8NPM2"/>
<dbReference type="eggNOG" id="COG4995">
    <property type="taxonomic scope" value="Bacteria"/>
</dbReference>
<dbReference type="PANTHER" id="PTHR10098">
    <property type="entry name" value="RAPSYN-RELATED"/>
    <property type="match status" value="1"/>
</dbReference>
<dbReference type="InterPro" id="IPR024983">
    <property type="entry name" value="CHAT_dom"/>
</dbReference>
<dbReference type="STRING" id="682795.AciX8_1695"/>
<name>G8NPM2_GRAMM</name>
<keyword evidence="1" id="KW-1133">Transmembrane helix</keyword>
<evidence type="ECO:0000256" key="1">
    <source>
        <dbReference type="SAM" id="Phobius"/>
    </source>
</evidence>
<sequence length="1164" mass="126893">MRSLEDHLSPQELASLPESPEALASAGPDQQQLSQHLQRCEDCAILAHTHWSLRSLRANAASAPDELCPERDAWLEFAAGLRPEQSSALLSHAAGCRSCADALQEAMQLMQPDQLDTAEPLEGLASATPLWQRRVAAQMMSAAGKPETAPTDVPNLKPHPRRTFLEWLRLKPIWIMLPLTATIFCAAVLTGVMIWHTAYPSDAKLLALAYNKQRSLELRIPGGDPVAMASITRGEATGPNHGLPEPSELLELRLRAQQHLDQTPNSPYWHQIIGEINLLQQDGIAARRNFEIAQTVNDKLPNLQTDLAAAWFEIGEQSQTAEDYAEAAEIYSKQISSESAKKQSADLSLLYYNRALCWERLSITENALADLHAALQLEHSKPWQQAIQAEIERLSSRSATSPTDGYEATLGEVIEKLLPRWNSSSQIRAKIEQTAQLGLRHQAPWLADWVASKHTSTEIDADRHLALAVAASHSGDPGPSLAEAEKVVALYTQSHPNPDLVRAELAELHAFQRLGRAADCLQTAKLLEGNPHVITDAVIQAQVLLERGDCVGRSGDLTKAKTDYIQAGLVSLAADLPLTHINAIAAQAEALQTMGKTSSAWQLEVSGMQTCVQIVCPLRQQYSLLYNMVQSAQILGQSHVAVELMHTAEKLAGASGSVNLHAFAAEILGTFAGRTGDYKESDTAFAQAYALAQTSHPPALYRAVWQTDQAEISSRRGDSTSALRLLNESGSTIRSSDYIPGRINFFEQKAVAEMALGRRSDALADARLSVAEAERSLSSLHSSFERQEWVRENTDVYAALISVYLRSGDSTSALRAWERFRSAPYTNESLVNGGNETQPVTAHALVIARVGEQYIGWLVNAGTLEVLRTATLGDRAHLHQSAITFYHLCADQESNLTDVHNLGKDLDTNLFEPLTEKTTGSAHLWIDLDPSLSMLPLQALTTAAGDWLGDVAQLTILPPWWSLDPASALTESSIRSSAHMVIFNGFADAPTKDSEATALMQLFPHVTSLDGTAITPATALKAMSSAELFHFAGHAESSSGAKLLLSRTVDSGFSLTPEALSTIRLSGCRLAVLAACNTVAANPDRIEDVRTIRNALLLDGAHAVIASYWDVDDHSTQSLMTTFYKQLVSGLHPSQALQIAQQSIRSTAGWQHPYFWASFQTFTR</sequence>
<proteinExistence type="predicted"/>
<dbReference type="KEGG" id="gma:AciX8_1695"/>
<evidence type="ECO:0000313" key="3">
    <source>
        <dbReference type="EMBL" id="AEU36034.1"/>
    </source>
</evidence>
<dbReference type="eggNOG" id="COG0457">
    <property type="taxonomic scope" value="Bacteria"/>
</dbReference>
<gene>
    <name evidence="3" type="ordered locus">AciX8_1695</name>
</gene>
<dbReference type="Proteomes" id="UP000007113">
    <property type="component" value="Chromosome"/>
</dbReference>
<feature type="domain" description="CHAT" evidence="2">
    <location>
        <begin position="902"/>
        <end position="1160"/>
    </location>
</feature>
<evidence type="ECO:0000313" key="4">
    <source>
        <dbReference type="Proteomes" id="UP000007113"/>
    </source>
</evidence>
<accession>G8NPM2</accession>
<dbReference type="EMBL" id="CP003130">
    <property type="protein sequence ID" value="AEU36034.1"/>
    <property type="molecule type" value="Genomic_DNA"/>
</dbReference>
<keyword evidence="1" id="KW-0812">Transmembrane</keyword>
<dbReference type="InterPro" id="IPR011990">
    <property type="entry name" value="TPR-like_helical_dom_sf"/>
</dbReference>
<dbReference type="OrthoDB" id="100963at2"/>
<keyword evidence="4" id="KW-1185">Reference proteome</keyword>